<dbReference type="eggNOG" id="COG2232">
    <property type="taxonomic scope" value="Bacteria"/>
</dbReference>
<protein>
    <submittedName>
        <fullName evidence="3">Carbamoyl phosphate synthase-like protein</fullName>
    </submittedName>
</protein>
<organism evidence="3 4">
    <name type="scientific">Anabaena cylindrica (strain ATCC 27899 / PCC 7122)</name>
    <dbReference type="NCBI Taxonomy" id="272123"/>
    <lineage>
        <taxon>Bacteria</taxon>
        <taxon>Bacillati</taxon>
        <taxon>Cyanobacteriota</taxon>
        <taxon>Cyanophyceae</taxon>
        <taxon>Nostocales</taxon>
        <taxon>Nostocaceae</taxon>
        <taxon>Anabaena</taxon>
    </lineage>
</organism>
<keyword evidence="4" id="KW-1185">Reference proteome</keyword>
<dbReference type="Gene3D" id="3.30.1490.20">
    <property type="entry name" value="ATP-grasp fold, A domain"/>
    <property type="match status" value="1"/>
</dbReference>
<sequence length="347" mass="39198">MKKNILVTATGGRSVGSGILHALTRNSPDVSERWNVVAADAHPFAWGLYQTNEHTLLPLAKDINYIDSLKTIVNRFKIDAIVPGSEAETTVLSNNTNQFKDCKIVCNRSDLMFYMNDKFLLEKKLKKMGIPYIPTFPLEEYEAALTLFNFPFIVKPTTGTGGSKGLELIATREELNKLIGLINNKSFFCIQPYIGDADNEYTVGILNDKDGNLIDSIVMRRKLIGLSLLTTKQIHDQDYAVSTGYSQGFFVEDKEVSNFCEKIALEFDSRGPLNIQLRKHKGALYIFDFHPRFSGTTPMRADVGFNEVDILLRNHLFGEKFSRLNYRTNVAAIRAFEHVIIPIEKML</sequence>
<evidence type="ECO:0000313" key="3">
    <source>
        <dbReference type="EMBL" id="AFZ56953.1"/>
    </source>
</evidence>
<reference evidence="4" key="1">
    <citation type="journal article" date="2013" name="Proc. Natl. Acad. Sci. U.S.A.">
        <title>Improving the coverage of the cyanobacterial phylum using diversity-driven genome sequencing.</title>
        <authorList>
            <person name="Shih P.M."/>
            <person name="Wu D."/>
            <person name="Latifi A."/>
            <person name="Axen S.D."/>
            <person name="Fewer D.P."/>
            <person name="Talla E."/>
            <person name="Calteau A."/>
            <person name="Cai F."/>
            <person name="Tandeau de Marsac N."/>
            <person name="Rippka R."/>
            <person name="Herdman M."/>
            <person name="Sivonen K."/>
            <person name="Coursin T."/>
            <person name="Laurent T."/>
            <person name="Goodwin L."/>
            <person name="Nolan M."/>
            <person name="Davenport K.W."/>
            <person name="Han C.S."/>
            <person name="Rubin E.M."/>
            <person name="Eisen J.A."/>
            <person name="Woyke T."/>
            <person name="Gugger M."/>
            <person name="Kerfeld C.A."/>
        </authorList>
    </citation>
    <scope>NUCLEOTIDE SEQUENCE [LARGE SCALE GENOMIC DNA]</scope>
    <source>
        <strain evidence="4">ATCC 27899 / PCC 7122</strain>
    </source>
</reference>
<dbReference type="PATRIC" id="fig|272123.3.peg.1576"/>
<dbReference type="Gene3D" id="3.30.470.20">
    <property type="entry name" value="ATP-grasp fold, B domain"/>
    <property type="match status" value="1"/>
</dbReference>
<dbReference type="GO" id="GO:0046872">
    <property type="term" value="F:metal ion binding"/>
    <property type="evidence" value="ECO:0007669"/>
    <property type="project" value="InterPro"/>
</dbReference>
<feature type="domain" description="ATP-grasp" evidence="2">
    <location>
        <begin position="122"/>
        <end position="316"/>
    </location>
</feature>
<gene>
    <name evidence="3" type="ordered locus">Anacy_1444</name>
</gene>
<dbReference type="GO" id="GO:0005524">
    <property type="term" value="F:ATP binding"/>
    <property type="evidence" value="ECO:0007669"/>
    <property type="project" value="UniProtKB-UniRule"/>
</dbReference>
<dbReference type="STRING" id="272123.Anacy_1444"/>
<dbReference type="Gene3D" id="3.40.50.20">
    <property type="match status" value="1"/>
</dbReference>
<accession>K9ZCK6</accession>
<dbReference type="RefSeq" id="WP_015213603.1">
    <property type="nucleotide sequence ID" value="NC_019771.1"/>
</dbReference>
<dbReference type="KEGG" id="acy:Anacy_1444"/>
<dbReference type="Pfam" id="PF21360">
    <property type="entry name" value="PylC-like_N"/>
    <property type="match status" value="1"/>
</dbReference>
<dbReference type="Proteomes" id="UP000010474">
    <property type="component" value="Chromosome"/>
</dbReference>
<dbReference type="InterPro" id="IPR013815">
    <property type="entry name" value="ATP_grasp_subdomain_1"/>
</dbReference>
<dbReference type="PROSITE" id="PS50975">
    <property type="entry name" value="ATP_GRASP"/>
    <property type="match status" value="1"/>
</dbReference>
<proteinExistence type="predicted"/>
<evidence type="ECO:0000313" key="4">
    <source>
        <dbReference type="Proteomes" id="UP000010474"/>
    </source>
</evidence>
<keyword evidence="1" id="KW-0547">Nucleotide-binding</keyword>
<dbReference type="InterPro" id="IPR048764">
    <property type="entry name" value="PylC_N"/>
</dbReference>
<keyword evidence="1" id="KW-0067">ATP-binding</keyword>
<dbReference type="InterPro" id="IPR011761">
    <property type="entry name" value="ATP-grasp"/>
</dbReference>
<dbReference type="NCBIfam" id="NF009402">
    <property type="entry name" value="PRK12767.1-1"/>
    <property type="match status" value="1"/>
</dbReference>
<dbReference type="AlphaFoldDB" id="K9ZCK6"/>
<name>K9ZCK6_ANACC</name>
<evidence type="ECO:0000259" key="2">
    <source>
        <dbReference type="PROSITE" id="PS50975"/>
    </source>
</evidence>
<dbReference type="HOGENOM" id="CLU_052967_4_0_3"/>
<evidence type="ECO:0000256" key="1">
    <source>
        <dbReference type="PROSITE-ProRule" id="PRU00409"/>
    </source>
</evidence>
<dbReference type="SUPFAM" id="SSF56059">
    <property type="entry name" value="Glutathione synthetase ATP-binding domain-like"/>
    <property type="match status" value="1"/>
</dbReference>
<dbReference type="Pfam" id="PF15632">
    <property type="entry name" value="ATPgrasp_Ter"/>
    <property type="match status" value="1"/>
</dbReference>
<dbReference type="EMBL" id="CP003659">
    <property type="protein sequence ID" value="AFZ56953.1"/>
    <property type="molecule type" value="Genomic_DNA"/>
</dbReference>
<dbReference type="OrthoDB" id="650389at2"/>